<dbReference type="EMBL" id="BRPK01000013">
    <property type="protein sequence ID" value="GLB43128.1"/>
    <property type="molecule type" value="Genomic_DNA"/>
</dbReference>
<sequence length="137" mass="15248">MFVSSNVYTIRSLNANKPPSETNSVASENLPPRRTRIPKWEKRLPSEYRICSTSSDSLKVKVEIQTTDTGDVHSVNALVDSGASGLFLDRSFVAKHHLTTRSLANPILVRNVDGTPNEDGRIREVVDVILRHQGHTE</sequence>
<gene>
    <name evidence="2" type="ORF">LshimejAT787_1300290</name>
</gene>
<protein>
    <submittedName>
        <fullName evidence="2">Uncharacterized protein</fullName>
    </submittedName>
</protein>
<proteinExistence type="predicted"/>
<dbReference type="AlphaFoldDB" id="A0A9P3PWZ3"/>
<dbReference type="Pfam" id="PF13650">
    <property type="entry name" value="Asp_protease_2"/>
    <property type="match status" value="1"/>
</dbReference>
<organism evidence="2 3">
    <name type="scientific">Lyophyllum shimeji</name>
    <name type="common">Hon-shimeji</name>
    <name type="synonym">Tricholoma shimeji</name>
    <dbReference type="NCBI Taxonomy" id="47721"/>
    <lineage>
        <taxon>Eukaryota</taxon>
        <taxon>Fungi</taxon>
        <taxon>Dikarya</taxon>
        <taxon>Basidiomycota</taxon>
        <taxon>Agaricomycotina</taxon>
        <taxon>Agaricomycetes</taxon>
        <taxon>Agaricomycetidae</taxon>
        <taxon>Agaricales</taxon>
        <taxon>Tricholomatineae</taxon>
        <taxon>Lyophyllaceae</taxon>
        <taxon>Lyophyllum</taxon>
    </lineage>
</organism>
<comment type="caution">
    <text evidence="2">The sequence shown here is derived from an EMBL/GenBank/DDBJ whole genome shotgun (WGS) entry which is preliminary data.</text>
</comment>
<keyword evidence="3" id="KW-1185">Reference proteome</keyword>
<dbReference type="CDD" id="cd00303">
    <property type="entry name" value="retropepsin_like"/>
    <property type="match status" value="1"/>
</dbReference>
<dbReference type="InterPro" id="IPR021109">
    <property type="entry name" value="Peptidase_aspartic_dom_sf"/>
</dbReference>
<feature type="compositionally biased region" description="Polar residues" evidence="1">
    <location>
        <begin position="14"/>
        <end position="27"/>
    </location>
</feature>
<accession>A0A9P3PWZ3</accession>
<evidence type="ECO:0000313" key="3">
    <source>
        <dbReference type="Proteomes" id="UP001063166"/>
    </source>
</evidence>
<dbReference type="Gene3D" id="2.40.70.10">
    <property type="entry name" value="Acid Proteases"/>
    <property type="match status" value="1"/>
</dbReference>
<dbReference type="OrthoDB" id="3267566at2759"/>
<name>A0A9P3PWZ3_LYOSH</name>
<reference evidence="2" key="1">
    <citation type="submission" date="2022-07" db="EMBL/GenBank/DDBJ databases">
        <title>The genome of Lyophyllum shimeji provides insight into the initial evolution of ectomycorrhizal fungal genome.</title>
        <authorList>
            <person name="Kobayashi Y."/>
            <person name="Shibata T."/>
            <person name="Hirakawa H."/>
            <person name="Shigenobu S."/>
            <person name="Nishiyama T."/>
            <person name="Yamada A."/>
            <person name="Hasebe M."/>
            <person name="Kawaguchi M."/>
        </authorList>
    </citation>
    <scope>NUCLEOTIDE SEQUENCE</scope>
    <source>
        <strain evidence="2">AT787</strain>
    </source>
</reference>
<evidence type="ECO:0000313" key="2">
    <source>
        <dbReference type="EMBL" id="GLB43128.1"/>
    </source>
</evidence>
<feature type="region of interest" description="Disordered" evidence="1">
    <location>
        <begin position="14"/>
        <end position="33"/>
    </location>
</feature>
<evidence type="ECO:0000256" key="1">
    <source>
        <dbReference type="SAM" id="MobiDB-lite"/>
    </source>
</evidence>
<dbReference type="Proteomes" id="UP001063166">
    <property type="component" value="Unassembled WGS sequence"/>
</dbReference>